<gene>
    <name evidence="1" type="ORF">ZHAS_00007393</name>
</gene>
<accession>A0A084VPW0</accession>
<reference evidence="1 3" key="1">
    <citation type="journal article" date="2014" name="BMC Genomics">
        <title>Genome sequence of Anopheles sinensis provides insight into genetics basis of mosquito competence for malaria parasites.</title>
        <authorList>
            <person name="Zhou D."/>
            <person name="Zhang D."/>
            <person name="Ding G."/>
            <person name="Shi L."/>
            <person name="Hou Q."/>
            <person name="Ye Y."/>
            <person name="Xu Y."/>
            <person name="Zhou H."/>
            <person name="Xiong C."/>
            <person name="Li S."/>
            <person name="Yu J."/>
            <person name="Hong S."/>
            <person name="Yu X."/>
            <person name="Zou P."/>
            <person name="Chen C."/>
            <person name="Chang X."/>
            <person name="Wang W."/>
            <person name="Lv Y."/>
            <person name="Sun Y."/>
            <person name="Ma L."/>
            <person name="Shen B."/>
            <person name="Zhu C."/>
        </authorList>
    </citation>
    <scope>NUCLEOTIDE SEQUENCE [LARGE SCALE GENOMIC DNA]</scope>
</reference>
<dbReference type="EMBL" id="KE524999">
    <property type="protein sequence ID" value="KFB40004.1"/>
    <property type="molecule type" value="Genomic_DNA"/>
</dbReference>
<protein>
    <submittedName>
        <fullName evidence="1 2">Polymerase</fullName>
    </submittedName>
</protein>
<reference evidence="2" key="2">
    <citation type="submission" date="2020-05" db="UniProtKB">
        <authorList>
            <consortium name="EnsemblMetazoa"/>
        </authorList>
    </citation>
    <scope>IDENTIFICATION</scope>
</reference>
<organism evidence="1">
    <name type="scientific">Anopheles sinensis</name>
    <name type="common">Mosquito</name>
    <dbReference type="NCBI Taxonomy" id="74873"/>
    <lineage>
        <taxon>Eukaryota</taxon>
        <taxon>Metazoa</taxon>
        <taxon>Ecdysozoa</taxon>
        <taxon>Arthropoda</taxon>
        <taxon>Hexapoda</taxon>
        <taxon>Insecta</taxon>
        <taxon>Pterygota</taxon>
        <taxon>Neoptera</taxon>
        <taxon>Endopterygota</taxon>
        <taxon>Diptera</taxon>
        <taxon>Nematocera</taxon>
        <taxon>Culicoidea</taxon>
        <taxon>Culicidae</taxon>
        <taxon>Anophelinae</taxon>
        <taxon>Anopheles</taxon>
    </lineage>
</organism>
<evidence type="ECO:0000313" key="3">
    <source>
        <dbReference type="Proteomes" id="UP000030765"/>
    </source>
</evidence>
<evidence type="ECO:0000313" key="2">
    <source>
        <dbReference type="EnsemblMetazoa" id="ASIC007393-PA"/>
    </source>
</evidence>
<sequence>MKRKDGFNCAPLGIAEDITIIPIPSIWPSTPKENLISPKFLVAKRPSTGVEENPTMLSFQLRGCDSISLMIALTKRHESGGSGVENAVTHTTSTRTLRHDDNTIYSSWEIASESPRRFICGIRSHVMELLENHAPSTEHLLRAAI</sequence>
<dbReference type="EMBL" id="ATLV01015047">
    <property type="status" value="NOT_ANNOTATED_CDS"/>
    <property type="molecule type" value="Genomic_DNA"/>
</dbReference>
<dbReference type="EnsemblMetazoa" id="ASIC007393-RA">
    <property type="protein sequence ID" value="ASIC007393-PA"/>
    <property type="gene ID" value="ASIC007393"/>
</dbReference>
<evidence type="ECO:0000313" key="1">
    <source>
        <dbReference type="EMBL" id="KFB40004.1"/>
    </source>
</evidence>
<dbReference type="VEuPathDB" id="VectorBase:ASIC007393"/>
<dbReference type="Proteomes" id="UP000030765">
    <property type="component" value="Unassembled WGS sequence"/>
</dbReference>
<dbReference type="AlphaFoldDB" id="A0A084VPW0"/>
<name>A0A084VPW0_ANOSI</name>
<proteinExistence type="predicted"/>
<keyword evidence="3" id="KW-1185">Reference proteome</keyword>